<feature type="region of interest" description="Disordered" evidence="1">
    <location>
        <begin position="754"/>
        <end position="788"/>
    </location>
</feature>
<name>A0A848GEQ7_9RHOO</name>
<dbReference type="EMBL" id="JABBGA010000020">
    <property type="protein sequence ID" value="NML27921.1"/>
    <property type="molecule type" value="Genomic_DNA"/>
</dbReference>
<dbReference type="NCBIfam" id="TIGR01965">
    <property type="entry name" value="VCBS_repeat"/>
    <property type="match status" value="4"/>
</dbReference>
<feature type="domain" description="Dystroglycan-type cadherin-like" evidence="2">
    <location>
        <begin position="459"/>
        <end position="559"/>
    </location>
</feature>
<sequence length="941" mass="90919">MSYTKAGTYGTATFTVASGEVAYALDDADSDTQALAAGASVTDSFSVQVSDGSATASVAAVFQISGSNDTPTVTAGTPTATLVEAGGVSNGTAGTASSTISLSKGDLDGTAEWDSAWLLANGWSTADSGVSYTKAGTYGTATFTVASGQVAYALDDADSDTQALAAGASVTDSFSVQVSDGSATASVAAVFQISGSNDTPTVTAGTPTATLVEAGGVSNGTAGTASSTISLSKGDLDGTAEWDSAWLLANGWSTADAGLTYTKAGTYGTATFTVASGQVVYALGDADSDTQALAAGASVTDSFSVQVSDGSATASVAAVFQISGRNDAPLPADDSASVTAGAADATGNVLGNDADHDSGDTRAVSAILAGAAGTPAPVAGGSTSESAATTVTGLYGQLLIGADGSYRYVLDGNNAAVKALTAGGATLSDVFTYTVSDGQGATAEAVLTVTIHGDDDAPTVGGEVAPQAASQDVPFSFTVPEATFIDPDGGDTLIYRATLDDGSPLPAWLLFDPLTRTFSGTPGNGDVGVLQIRLTATDGGGAEAATRFGLSVANVDDAPTGEVSVAGGLQPGAILTASNTLADPDGLGEVGYQWQVSDGQGGWTNIPGASGVTLSVGGDLIGQQVRVVASYTDGRGTATAVASAASGTIVPLPPVLPPVLPPLPPAPPLAPPSQALPGAGDTPTPVTGGQSTFLSASGESSLGGGVGGFGGAGSSAGGGLGGSAGGSAGGGFGGGLGGGFGGGLGGAGGSGGSGGLGGTGSGSSGAERGLGTGGLPPETTGGSGFHIAVMAGGSSSSDGLALGRGIGNADVRVGTSTSLGIPVDAFVHTDPTAQVSLSATLVNGQALPGWVRFDARAGTFTVAPPPGQDRDLVIRVVARDNQGREVTSVFTIRVGKAAPRAMLEGRPGLSEQLRMAGRPLGLAERLVTLARDVQAAQRSRS</sequence>
<dbReference type="GO" id="GO:0016020">
    <property type="term" value="C:membrane"/>
    <property type="evidence" value="ECO:0007669"/>
    <property type="project" value="InterPro"/>
</dbReference>
<dbReference type="Proteomes" id="UP000580043">
    <property type="component" value="Unassembled WGS sequence"/>
</dbReference>
<comment type="caution">
    <text evidence="3">The sequence shown here is derived from an EMBL/GenBank/DDBJ whole genome shotgun (WGS) entry which is preliminary data.</text>
</comment>
<dbReference type="SMART" id="SM00736">
    <property type="entry name" value="CADG"/>
    <property type="match status" value="2"/>
</dbReference>
<evidence type="ECO:0000313" key="4">
    <source>
        <dbReference type="Proteomes" id="UP000580043"/>
    </source>
</evidence>
<dbReference type="InterPro" id="IPR013783">
    <property type="entry name" value="Ig-like_fold"/>
</dbReference>
<gene>
    <name evidence="3" type="ORF">HHL15_19360</name>
</gene>
<dbReference type="Gene3D" id="2.60.40.2700">
    <property type="match status" value="1"/>
</dbReference>
<proteinExistence type="predicted"/>
<accession>A0A848GEQ7</accession>
<dbReference type="Pfam" id="PF17963">
    <property type="entry name" value="Big_9"/>
    <property type="match status" value="1"/>
</dbReference>
<keyword evidence="4" id="KW-1185">Reference proteome</keyword>
<organism evidence="3 4">
    <name type="scientific">Zoogloea dura</name>
    <dbReference type="NCBI Taxonomy" id="2728840"/>
    <lineage>
        <taxon>Bacteria</taxon>
        <taxon>Pseudomonadati</taxon>
        <taxon>Pseudomonadota</taxon>
        <taxon>Betaproteobacteria</taxon>
        <taxon>Rhodocyclales</taxon>
        <taxon>Zoogloeaceae</taxon>
        <taxon>Zoogloea</taxon>
    </lineage>
</organism>
<dbReference type="InterPro" id="IPR010221">
    <property type="entry name" value="VCBS_dom"/>
</dbReference>
<evidence type="ECO:0000313" key="3">
    <source>
        <dbReference type="EMBL" id="NML27921.1"/>
    </source>
</evidence>
<protein>
    <recommendedName>
        <fullName evidence="2">Dystroglycan-type cadherin-like domain-containing protein</fullName>
    </recommendedName>
</protein>
<dbReference type="Gene3D" id="2.60.40.10">
    <property type="entry name" value="Immunoglobulins"/>
    <property type="match status" value="3"/>
</dbReference>
<dbReference type="InterPro" id="IPR015919">
    <property type="entry name" value="Cadherin-like_sf"/>
</dbReference>
<dbReference type="SUPFAM" id="SSF49313">
    <property type="entry name" value="Cadherin-like"/>
    <property type="match status" value="2"/>
</dbReference>
<feature type="domain" description="Dystroglycan-type cadherin-like" evidence="2">
    <location>
        <begin position="801"/>
        <end position="901"/>
    </location>
</feature>
<dbReference type="InterPro" id="IPR006644">
    <property type="entry name" value="Cadg"/>
</dbReference>
<reference evidence="3 4" key="1">
    <citation type="submission" date="2020-04" db="EMBL/GenBank/DDBJ databases">
        <title>Zoogloea sp. G-4-1-14 isolated from soil.</title>
        <authorList>
            <person name="Dahal R.H."/>
        </authorList>
    </citation>
    <scope>NUCLEOTIDE SEQUENCE [LARGE SCALE GENOMIC DNA]</scope>
    <source>
        <strain evidence="3 4">G-4-1-14</strain>
    </source>
</reference>
<dbReference type="AlphaFoldDB" id="A0A848GEQ7"/>
<evidence type="ECO:0000256" key="1">
    <source>
        <dbReference type="SAM" id="MobiDB-lite"/>
    </source>
</evidence>
<dbReference type="Pfam" id="PF05345">
    <property type="entry name" value="He_PIG"/>
    <property type="match status" value="2"/>
</dbReference>
<feature type="region of interest" description="Disordered" evidence="1">
    <location>
        <begin position="663"/>
        <end position="699"/>
    </location>
</feature>
<feature type="compositionally biased region" description="Gly residues" evidence="1">
    <location>
        <begin position="754"/>
        <end position="774"/>
    </location>
</feature>
<dbReference type="GO" id="GO:0005509">
    <property type="term" value="F:calcium ion binding"/>
    <property type="evidence" value="ECO:0007669"/>
    <property type="project" value="InterPro"/>
</dbReference>
<evidence type="ECO:0000259" key="2">
    <source>
        <dbReference type="SMART" id="SM00736"/>
    </source>
</evidence>